<accession>A0AAW3EEX9</accession>
<sequence length="476" mass="54721">MNICYYNWSNVRERNIRGGGVDVYQRNILKNSSLIDGEVFFISSGCSFTPPFKKPFFVKDGNCAVIYNSNTIAPASFAFASPEQLEAPDTEKVFISTLASFGKIDILHFNNLEGIPVRTLKIIKEKFPKIKIVLSLHNYYTLCPQVDLFFANDQNCINYDNGKRCLKCAKRKSATLVKSHYYVGGVLDKFNIKENDIASRIIHKITRKTVSTLFKKKVRNERGITENEMNSQRRDYFIDSINKYVDLIIPVSKRVEEIFIRHGINGKKSKVIYIGTAHSSFFNNSKERAFLDFSKNKKITLCYLGYMRKSKGFPFLLEALGKLDQRIAKNINLVIAAKKDNEYLPMLYEVAKSFNKIEYHDGYTHDNLSDILKNVDLGIVPPIWEDNLPQVAIEMHCRHIPILTSDLGGASELHNRNKYFTFRSGDASSFNEKLIFLLSNFNNIDLNYFENSLTPISLKEHLHILNNEYMTLINNK</sequence>
<evidence type="ECO:0000313" key="4">
    <source>
        <dbReference type="Proteomes" id="UP000029257"/>
    </source>
</evidence>
<dbReference type="GO" id="GO:0016757">
    <property type="term" value="F:glycosyltransferase activity"/>
    <property type="evidence" value="ECO:0007669"/>
    <property type="project" value="InterPro"/>
</dbReference>
<reference evidence="4 5" key="1">
    <citation type="submission" date="2014-08" db="EMBL/GenBank/DDBJ databases">
        <title>Genome sequences of NCPPB Pectobacterium isolates.</title>
        <authorList>
            <person name="Glover R.H."/>
            <person name="Sapp M."/>
            <person name="Elphinstone J."/>
        </authorList>
    </citation>
    <scope>NUCLEOTIDE SEQUENCE [LARGE SCALE GENOMIC DNA]</scope>
    <source>
        <strain evidence="2 4">NCPPB 3701</strain>
        <strain evidence="3 5">NCPPB3702</strain>
    </source>
</reference>
<organism evidence="2 4">
    <name type="scientific">Pectobacterium wasabiae</name>
    <dbReference type="NCBI Taxonomy" id="55208"/>
    <lineage>
        <taxon>Bacteria</taxon>
        <taxon>Pseudomonadati</taxon>
        <taxon>Pseudomonadota</taxon>
        <taxon>Gammaproteobacteria</taxon>
        <taxon>Enterobacterales</taxon>
        <taxon>Pectobacteriaceae</taxon>
        <taxon>Pectobacterium</taxon>
    </lineage>
</organism>
<dbReference type="EMBL" id="JQHP01000009">
    <property type="protein sequence ID" value="KFX04176.1"/>
    <property type="molecule type" value="Genomic_DNA"/>
</dbReference>
<name>A0AAW3EEX9_9GAMM</name>
<dbReference type="PANTHER" id="PTHR45947">
    <property type="entry name" value="SULFOQUINOVOSYL TRANSFERASE SQD2"/>
    <property type="match status" value="1"/>
</dbReference>
<dbReference type="Pfam" id="PF00534">
    <property type="entry name" value="Glycos_transf_1"/>
    <property type="match status" value="1"/>
</dbReference>
<dbReference type="Proteomes" id="UP000029436">
    <property type="component" value="Unassembled WGS sequence"/>
</dbReference>
<protein>
    <recommendedName>
        <fullName evidence="1">Glycosyl transferase family 1 domain-containing protein</fullName>
    </recommendedName>
</protein>
<feature type="domain" description="Glycosyl transferase family 1" evidence="1">
    <location>
        <begin position="294"/>
        <end position="440"/>
    </location>
</feature>
<keyword evidence="5" id="KW-1185">Reference proteome</keyword>
<dbReference type="PANTHER" id="PTHR45947:SF3">
    <property type="entry name" value="SULFOQUINOVOSYL TRANSFERASE SQD2"/>
    <property type="match status" value="1"/>
</dbReference>
<evidence type="ECO:0000313" key="3">
    <source>
        <dbReference type="EMBL" id="KGA27310.1"/>
    </source>
</evidence>
<dbReference type="SUPFAM" id="SSF53756">
    <property type="entry name" value="UDP-Glycosyltransferase/glycogen phosphorylase"/>
    <property type="match status" value="1"/>
</dbReference>
<evidence type="ECO:0000313" key="5">
    <source>
        <dbReference type="Proteomes" id="UP000029436"/>
    </source>
</evidence>
<proteinExistence type="predicted"/>
<dbReference type="InterPro" id="IPR050194">
    <property type="entry name" value="Glycosyltransferase_grp1"/>
</dbReference>
<dbReference type="InterPro" id="IPR001296">
    <property type="entry name" value="Glyco_trans_1"/>
</dbReference>
<dbReference type="EMBL" id="JQOH01000008">
    <property type="protein sequence ID" value="KGA27310.1"/>
    <property type="molecule type" value="Genomic_DNA"/>
</dbReference>
<dbReference type="RefSeq" id="WP_005967901.1">
    <property type="nucleotide sequence ID" value="NZ_JQHP01000009.1"/>
</dbReference>
<dbReference type="AlphaFoldDB" id="A0AAW3EEX9"/>
<dbReference type="Proteomes" id="UP000029257">
    <property type="component" value="Unassembled WGS sequence"/>
</dbReference>
<comment type="caution">
    <text evidence="2">The sequence shown here is derived from an EMBL/GenBank/DDBJ whole genome shotgun (WGS) entry which is preliminary data.</text>
</comment>
<gene>
    <name evidence="2" type="ORF">JV38_16810</name>
    <name evidence="3" type="ORF">KU73_16800</name>
</gene>
<dbReference type="Gene3D" id="3.40.50.2000">
    <property type="entry name" value="Glycogen Phosphorylase B"/>
    <property type="match status" value="2"/>
</dbReference>
<evidence type="ECO:0000259" key="1">
    <source>
        <dbReference type="Pfam" id="PF00534"/>
    </source>
</evidence>
<evidence type="ECO:0000313" key="2">
    <source>
        <dbReference type="EMBL" id="KFX04176.1"/>
    </source>
</evidence>